<feature type="domain" description="DUF7343" evidence="3">
    <location>
        <begin position="366"/>
        <end position="427"/>
    </location>
</feature>
<dbReference type="InterPro" id="IPR055767">
    <property type="entry name" value="DUF7343"/>
</dbReference>
<evidence type="ECO:0000259" key="4">
    <source>
        <dbReference type="Pfam" id="PF24036"/>
    </source>
</evidence>
<feature type="compositionally biased region" description="Polar residues" evidence="1">
    <location>
        <begin position="197"/>
        <end position="207"/>
    </location>
</feature>
<feature type="compositionally biased region" description="Low complexity" evidence="1">
    <location>
        <begin position="311"/>
        <end position="327"/>
    </location>
</feature>
<feature type="region of interest" description="Disordered" evidence="1">
    <location>
        <begin position="186"/>
        <end position="228"/>
    </location>
</feature>
<dbReference type="Pfam" id="PF24036">
    <property type="entry name" value="DUF7345"/>
    <property type="match status" value="1"/>
</dbReference>
<dbReference type="Pfam" id="PF24034">
    <property type="entry name" value="DUF7343"/>
    <property type="match status" value="1"/>
</dbReference>
<proteinExistence type="predicted"/>
<evidence type="ECO:0008006" key="7">
    <source>
        <dbReference type="Google" id="ProtNLM"/>
    </source>
</evidence>
<feature type="compositionally biased region" description="Acidic residues" evidence="1">
    <location>
        <begin position="328"/>
        <end position="338"/>
    </location>
</feature>
<name>A0A238UNL7_HALVU</name>
<protein>
    <recommendedName>
        <fullName evidence="7">IclR helix-turn-helix domain-containing protein</fullName>
    </recommendedName>
</protein>
<gene>
    <name evidence="5" type="ORF">SAMN06264855_10125</name>
</gene>
<sequence>MKGSSAALCVCLLLALLMGGTAVSAVPATADHASVFGPAEVEDEVDLDDVILSIEVESGGDAVWTIEYRTRLDSEDEEAAFDDLRADVEEDPDAYLDPFGDRMDATAADASEFTDREMVVSEFGIDAERVELPREYGIVRYTFRWSNFAAVDGDRLVIGDAIDGLFLDDASELRIAWDGEYGLIEATPEPTETGETSVSWRGPTTFSEGEPRVTLDPAAVDDGTDPADPGPIASDHILSATTLAFLGVILLAVALGYGLASGRLTVPGRETTDRGDDPVGVSPEEDGTAVEIDADGTATDAAGRSTESAGSTHTENTTNSTEITDTTDTTDTEGSEDPPESKEPSNADGSSEPTESDPFAGVDRELLSNEEQVMRLIEAHGGRMKQKQVAAELDWTAAKTSQVTKRLREEGDLVGFRLGRENVLTLPEEDPR</sequence>
<dbReference type="EMBL" id="FZNQ01000001">
    <property type="protein sequence ID" value="SNR22889.1"/>
    <property type="molecule type" value="Genomic_DNA"/>
</dbReference>
<evidence type="ECO:0000256" key="2">
    <source>
        <dbReference type="SAM" id="Phobius"/>
    </source>
</evidence>
<dbReference type="RefSeq" id="WP_179213541.1">
    <property type="nucleotide sequence ID" value="NZ_FZNQ01000001.1"/>
</dbReference>
<keyword evidence="2" id="KW-1133">Transmembrane helix</keyword>
<dbReference type="OrthoDB" id="27885at2157"/>
<feature type="compositionally biased region" description="Low complexity" evidence="1">
    <location>
        <begin position="186"/>
        <end position="196"/>
    </location>
</feature>
<feature type="transmembrane region" description="Helical" evidence="2">
    <location>
        <begin position="237"/>
        <end position="260"/>
    </location>
</feature>
<evidence type="ECO:0000256" key="1">
    <source>
        <dbReference type="SAM" id="MobiDB-lite"/>
    </source>
</evidence>
<dbReference type="InterPro" id="IPR055769">
    <property type="entry name" value="DUF7345"/>
</dbReference>
<keyword evidence="2" id="KW-0472">Membrane</keyword>
<keyword evidence="6" id="KW-1185">Reference proteome</keyword>
<evidence type="ECO:0000313" key="6">
    <source>
        <dbReference type="Proteomes" id="UP000198397"/>
    </source>
</evidence>
<evidence type="ECO:0000259" key="3">
    <source>
        <dbReference type="Pfam" id="PF24034"/>
    </source>
</evidence>
<keyword evidence="2" id="KW-0812">Transmembrane</keyword>
<reference evidence="5 6" key="1">
    <citation type="submission" date="2017-06" db="EMBL/GenBank/DDBJ databases">
        <authorList>
            <person name="Kim H.J."/>
            <person name="Triplett B.A."/>
        </authorList>
    </citation>
    <scope>NUCLEOTIDE SEQUENCE [LARGE SCALE GENOMIC DNA]</scope>
    <source>
        <strain evidence="5 6">DSM 8800</strain>
    </source>
</reference>
<dbReference type="AlphaFoldDB" id="A0A238UNL7"/>
<feature type="domain" description="DUF7345" evidence="4">
    <location>
        <begin position="54"/>
        <end position="181"/>
    </location>
</feature>
<dbReference type="Proteomes" id="UP000198397">
    <property type="component" value="Unassembled WGS sequence"/>
</dbReference>
<feature type="compositionally biased region" description="Acidic residues" evidence="1">
    <location>
        <begin position="283"/>
        <end position="294"/>
    </location>
</feature>
<feature type="region of interest" description="Disordered" evidence="1">
    <location>
        <begin position="263"/>
        <end position="367"/>
    </location>
</feature>
<evidence type="ECO:0000313" key="5">
    <source>
        <dbReference type="EMBL" id="SNR22889.1"/>
    </source>
</evidence>
<organism evidence="5 6">
    <name type="scientific">Halorubrum vacuolatum</name>
    <name type="common">Natronobacterium vacuolatum</name>
    <dbReference type="NCBI Taxonomy" id="63740"/>
    <lineage>
        <taxon>Archaea</taxon>
        <taxon>Methanobacteriati</taxon>
        <taxon>Methanobacteriota</taxon>
        <taxon>Stenosarchaea group</taxon>
        <taxon>Halobacteria</taxon>
        <taxon>Halobacteriales</taxon>
        <taxon>Haloferacaceae</taxon>
        <taxon>Halorubrum</taxon>
    </lineage>
</organism>
<accession>A0A238UNL7</accession>